<proteinExistence type="predicted"/>
<protein>
    <submittedName>
        <fullName evidence="1">Uncharacterized protein</fullName>
    </submittedName>
</protein>
<evidence type="ECO:0000313" key="1">
    <source>
        <dbReference type="EMBL" id="TFE30808.1"/>
    </source>
</evidence>
<dbReference type="OrthoDB" id="2680710at2"/>
<dbReference type="RefSeq" id="WP_135150687.1">
    <property type="nucleotide sequence ID" value="NZ_SOMN01000002.1"/>
</dbReference>
<dbReference type="Proteomes" id="UP000297900">
    <property type="component" value="Unassembled WGS sequence"/>
</dbReference>
<organism evidence="1 2">
    <name type="scientific">Cohnella luojiensis</name>
    <dbReference type="NCBI Taxonomy" id="652876"/>
    <lineage>
        <taxon>Bacteria</taxon>
        <taxon>Bacillati</taxon>
        <taxon>Bacillota</taxon>
        <taxon>Bacilli</taxon>
        <taxon>Bacillales</taxon>
        <taxon>Paenibacillaceae</taxon>
        <taxon>Cohnella</taxon>
    </lineage>
</organism>
<dbReference type="AlphaFoldDB" id="A0A4Y8M6T2"/>
<sequence>MLRSKLGGHYAGIGTHRAFIEDETMYEDQKEHAVRLPSDHLKGERLVAMSGPVISYNVFQLLPDCKVCGHRMDGKFLQKWNDRDVCKPCITELTAEVPHIEYSH</sequence>
<gene>
    <name evidence="1" type="ORF">E2980_03250</name>
</gene>
<dbReference type="EMBL" id="SOMN01000002">
    <property type="protein sequence ID" value="TFE30808.1"/>
    <property type="molecule type" value="Genomic_DNA"/>
</dbReference>
<evidence type="ECO:0000313" key="2">
    <source>
        <dbReference type="Proteomes" id="UP000297900"/>
    </source>
</evidence>
<keyword evidence="2" id="KW-1185">Reference proteome</keyword>
<accession>A0A4Y8M6T2</accession>
<name>A0A4Y8M6T2_9BACL</name>
<reference evidence="1 2" key="1">
    <citation type="submission" date="2019-03" db="EMBL/GenBank/DDBJ databases">
        <title>Cohnella endophytica sp. nov., a novel endophytic bacterium isolated from bark of Sonneratia apetala.</title>
        <authorList>
            <person name="Tuo L."/>
        </authorList>
    </citation>
    <scope>NUCLEOTIDE SEQUENCE [LARGE SCALE GENOMIC DNA]</scope>
    <source>
        <strain evidence="1 2">CCTCC AB 208254</strain>
    </source>
</reference>
<comment type="caution">
    <text evidence="1">The sequence shown here is derived from an EMBL/GenBank/DDBJ whole genome shotgun (WGS) entry which is preliminary data.</text>
</comment>